<evidence type="ECO:0000313" key="1">
    <source>
        <dbReference type="EMBL" id="KAF5101815.1"/>
    </source>
</evidence>
<keyword evidence="2" id="KW-1185">Reference proteome</keyword>
<accession>A0ACB6V988</accession>
<organism evidence="1 2">
    <name type="scientific">Geotrichum galactomycetum</name>
    <dbReference type="NCBI Taxonomy" id="27317"/>
    <lineage>
        <taxon>Eukaryota</taxon>
        <taxon>Fungi</taxon>
        <taxon>Dikarya</taxon>
        <taxon>Ascomycota</taxon>
        <taxon>Saccharomycotina</taxon>
        <taxon>Dipodascomycetes</taxon>
        <taxon>Dipodascales</taxon>
        <taxon>Dipodascaceae</taxon>
        <taxon>Geotrichum</taxon>
    </lineage>
</organism>
<protein>
    <submittedName>
        <fullName evidence="1">Uncharacterized protein</fullName>
    </submittedName>
</protein>
<dbReference type="EMBL" id="QVQA01000009">
    <property type="protein sequence ID" value="KAF5101815.1"/>
    <property type="molecule type" value="Genomic_DNA"/>
</dbReference>
<comment type="caution">
    <text evidence="1">The sequence shown here is derived from an EMBL/GenBank/DDBJ whole genome shotgun (WGS) entry which is preliminary data.</text>
</comment>
<proteinExistence type="predicted"/>
<dbReference type="Proteomes" id="UP000744676">
    <property type="component" value="Unassembled WGS sequence"/>
</dbReference>
<reference evidence="1 2" key="1">
    <citation type="journal article" date="2020" name="Front. Microbiol.">
        <title>Phenotypic and Genetic Characterization of the Cheese Ripening Yeast Geotrichum candidum.</title>
        <authorList>
            <person name="Perkins V."/>
            <person name="Vignola S."/>
            <person name="Lessard M.H."/>
            <person name="Plante P.L."/>
            <person name="Corbeil J."/>
            <person name="Dugat-Bony E."/>
            <person name="Frenette M."/>
            <person name="Labrie S."/>
        </authorList>
    </citation>
    <scope>NUCLEOTIDE SEQUENCE [LARGE SCALE GENOMIC DNA]</scope>
    <source>
        <strain evidence="1 2">LMA-1147</strain>
    </source>
</reference>
<sequence>MPNLPSDFPDLLLLNGTIVQYETLVGELIDKLASSPNLKRQVIDRLLEGKVKLDSSAYASIYIAPTKAGVPQSLGKPLLEVLFDALIPGGVLRGDFVVASSLDSIMTGFVESGDKTLLKPNNSAPQTISLLNKRKPAAATGTKKMLPIFKKLNNNNKRDAADISGIVQLNLNDNDDDDDNDLIDENDLISQSLSASIIIPAKCDPGPGKKRRKACKDCTCGLRELELQEEESRKQKEQGTVVSLNLDDEIDFTVPGKTGGSCGSCALGDAFRCDGCPYLGLPPFKPGEIINIAAIKNDF</sequence>
<evidence type="ECO:0000313" key="2">
    <source>
        <dbReference type="Proteomes" id="UP000744676"/>
    </source>
</evidence>
<gene>
    <name evidence="1" type="ORF">D0Z00_000677</name>
</gene>
<name>A0ACB6V988_9ASCO</name>